<evidence type="ECO:0000256" key="2">
    <source>
        <dbReference type="ARBA" id="ARBA00023125"/>
    </source>
</evidence>
<keyword evidence="2" id="KW-0238">DNA-binding</keyword>
<feature type="domain" description="HTH araC/xylS-type" evidence="4">
    <location>
        <begin position="189"/>
        <end position="287"/>
    </location>
</feature>
<dbReference type="RefSeq" id="WP_244772909.1">
    <property type="nucleotide sequence ID" value="NZ_CP094929.1"/>
</dbReference>
<organism evidence="5 6">
    <name type="scientific">Sphaerochaeta associata</name>
    <dbReference type="NCBI Taxonomy" id="1129264"/>
    <lineage>
        <taxon>Bacteria</taxon>
        <taxon>Pseudomonadati</taxon>
        <taxon>Spirochaetota</taxon>
        <taxon>Spirochaetia</taxon>
        <taxon>Spirochaetales</taxon>
        <taxon>Sphaerochaetaceae</taxon>
        <taxon>Sphaerochaeta</taxon>
    </lineage>
</organism>
<name>A0ABY4DBV7_9SPIR</name>
<evidence type="ECO:0000313" key="6">
    <source>
        <dbReference type="Proteomes" id="UP000829708"/>
    </source>
</evidence>
<gene>
    <name evidence="5" type="ORF">MUG09_01800</name>
</gene>
<dbReference type="PANTHER" id="PTHR43280">
    <property type="entry name" value="ARAC-FAMILY TRANSCRIPTIONAL REGULATOR"/>
    <property type="match status" value="1"/>
</dbReference>
<sequence>MPSYKIITSYLEHVKTAYSLDVTIKDYSGFIYTSEDLERVIRPYLAHCSPYCMCIKETENGYQRCLAQNKPLYQKCMQRKPFFGYCPAGLCELVVPIASKTKVYGSINVSHFALEEGKGDFLRERLLKKEPESRKIAARLLYQQFVRPVSIDINELQYSLALLAEFLVEIVRNANEAQQQKDPELSDENRVRAYIAEHTDDKILAQQVMSACNVTRLSLKTCIENANVKNFREFVNGIRLEQSERLLLETDKTPKEIATSLGFKDYQHFCRLFLDKIKITPSDYQKYYKHESHPGES</sequence>
<dbReference type="InterPro" id="IPR018060">
    <property type="entry name" value="HTH_AraC"/>
</dbReference>
<dbReference type="Proteomes" id="UP000829708">
    <property type="component" value="Chromosome"/>
</dbReference>
<dbReference type="PANTHER" id="PTHR43280:SF2">
    <property type="entry name" value="HTH-TYPE TRANSCRIPTIONAL REGULATOR EXSA"/>
    <property type="match status" value="1"/>
</dbReference>
<evidence type="ECO:0000256" key="3">
    <source>
        <dbReference type="ARBA" id="ARBA00023163"/>
    </source>
</evidence>
<keyword evidence="1" id="KW-0805">Transcription regulation</keyword>
<dbReference type="InterPro" id="IPR018771">
    <property type="entry name" value="PocR_dom"/>
</dbReference>
<accession>A0ABY4DBV7</accession>
<evidence type="ECO:0000313" key="5">
    <source>
        <dbReference type="EMBL" id="UOM51505.1"/>
    </source>
</evidence>
<reference evidence="6" key="1">
    <citation type="journal article" date="2024" name="J Bioinform Genom">
        <title>Complete genome sequence of the type strain bacterium Sphaerochaeta associata GLS2t (VKM B-2742)t.</title>
        <authorList>
            <person name="Troshina O.Y."/>
            <person name="Tepeeva A.N."/>
            <person name="Arzamasceva V.O."/>
            <person name="Whitman W.B."/>
            <person name="Varghese N."/>
            <person name="Shapiro N."/>
            <person name="Woyke T."/>
            <person name="Kripides N.C."/>
            <person name="Vasilenko O.V."/>
        </authorList>
    </citation>
    <scope>NUCLEOTIDE SEQUENCE [LARGE SCALE GENOMIC DNA]</scope>
    <source>
        <strain evidence="6">GLS2T</strain>
    </source>
</reference>
<dbReference type="Pfam" id="PF10114">
    <property type="entry name" value="PocR"/>
    <property type="match status" value="1"/>
</dbReference>
<dbReference type="InterPro" id="IPR009057">
    <property type="entry name" value="Homeodomain-like_sf"/>
</dbReference>
<dbReference type="SMART" id="SM00342">
    <property type="entry name" value="HTH_ARAC"/>
    <property type="match status" value="1"/>
</dbReference>
<evidence type="ECO:0000259" key="4">
    <source>
        <dbReference type="PROSITE" id="PS01124"/>
    </source>
</evidence>
<evidence type="ECO:0000256" key="1">
    <source>
        <dbReference type="ARBA" id="ARBA00023015"/>
    </source>
</evidence>
<dbReference type="Gene3D" id="1.10.10.60">
    <property type="entry name" value="Homeodomain-like"/>
    <property type="match status" value="1"/>
</dbReference>
<proteinExistence type="predicted"/>
<dbReference type="EMBL" id="CP094929">
    <property type="protein sequence ID" value="UOM51505.1"/>
    <property type="molecule type" value="Genomic_DNA"/>
</dbReference>
<dbReference type="SUPFAM" id="SSF46689">
    <property type="entry name" value="Homeodomain-like"/>
    <property type="match status" value="1"/>
</dbReference>
<dbReference type="Pfam" id="PF12833">
    <property type="entry name" value="HTH_18"/>
    <property type="match status" value="1"/>
</dbReference>
<keyword evidence="6" id="KW-1185">Reference proteome</keyword>
<keyword evidence="3" id="KW-0804">Transcription</keyword>
<protein>
    <submittedName>
        <fullName evidence="5">Helix-turn-helix domain-containing protein</fullName>
    </submittedName>
</protein>
<dbReference type="PROSITE" id="PS01124">
    <property type="entry name" value="HTH_ARAC_FAMILY_2"/>
    <property type="match status" value="1"/>
</dbReference>